<dbReference type="InterPro" id="IPR028896">
    <property type="entry name" value="GcvT/YgfZ/DmdA"/>
</dbReference>
<dbReference type="Pfam" id="PF07992">
    <property type="entry name" value="Pyr_redox_2"/>
    <property type="match status" value="1"/>
</dbReference>
<dbReference type="GO" id="GO:0046653">
    <property type="term" value="P:tetrahydrofolate metabolic process"/>
    <property type="evidence" value="ECO:0007669"/>
    <property type="project" value="InterPro"/>
</dbReference>
<accession>A0AAE3QBL3</accession>
<dbReference type="AlphaFoldDB" id="A0AAE3QBL3"/>
<evidence type="ECO:0000259" key="4">
    <source>
        <dbReference type="Pfam" id="PF07992"/>
    </source>
</evidence>
<dbReference type="NCBIfam" id="TIGR01372">
    <property type="entry name" value="soxA"/>
    <property type="match status" value="1"/>
</dbReference>
<dbReference type="Gene3D" id="1.10.10.1100">
    <property type="entry name" value="BFD-like [2Fe-2S]-binding domain"/>
    <property type="match status" value="1"/>
</dbReference>
<dbReference type="InterPro" id="IPR023753">
    <property type="entry name" value="FAD/NAD-binding_dom"/>
</dbReference>
<dbReference type="InterPro" id="IPR041117">
    <property type="entry name" value="SoxA_A3"/>
</dbReference>
<dbReference type="InterPro" id="IPR006277">
    <property type="entry name" value="Sarcosine_oxidase_asu"/>
</dbReference>
<reference evidence="7" key="1">
    <citation type="submission" date="2022-03" db="EMBL/GenBank/DDBJ databases">
        <title>Fererhizobium litorale gen. nov., sp. nov., isolated from sandy sediments of the Sea of Japan seashore.</title>
        <authorList>
            <person name="Romanenko L."/>
            <person name="Kurilenko V."/>
            <person name="Otstavnykh N."/>
            <person name="Svetashev V."/>
            <person name="Tekutyeva L."/>
            <person name="Isaeva M."/>
            <person name="Mikhailov V."/>
        </authorList>
    </citation>
    <scope>NUCLEOTIDE SEQUENCE</scope>
    <source>
        <strain evidence="7">KMM 9576</strain>
    </source>
</reference>
<feature type="domain" description="SoxA A3" evidence="6">
    <location>
        <begin position="516"/>
        <end position="596"/>
    </location>
</feature>
<dbReference type="RefSeq" id="WP_311784803.1">
    <property type="nucleotide sequence ID" value="NZ_JALDYY010000001.1"/>
</dbReference>
<dbReference type="InterPro" id="IPR006222">
    <property type="entry name" value="GCVT_N"/>
</dbReference>
<dbReference type="InterPro" id="IPR042204">
    <property type="entry name" value="2Fe-2S-bd_N"/>
</dbReference>
<dbReference type="Gene3D" id="3.50.50.60">
    <property type="entry name" value="FAD/NAD(P)-binding domain"/>
    <property type="match status" value="1"/>
</dbReference>
<sequence length="997" mass="107523">MSGANRIAGAGRLTPAKTARFTFDGKSYTALQGDTVASALLANGVHLVGRSFKYHRPRGILSAGAEEPNALIDVARDSARKQPNVRATVQEVFDGAIVSSQNRWPSLAFDVNGVNNLLSPFFAAGFYYKTFMWPKNAWHKLYEPFIRRSAGLGVAPKEADPDHYSSRYAHCDVLVVGAGIAGLSAALAAAATGASVVLCDEQPEVGGALHYDSGVTIDGTPGYDWAQATAARLAAMPNVKLMTRTTAFGYYNHNFVGLAERVTDHLADPDRTQPRERLWQVRAKRVIIANGAIERHMVFANNDRPGIMLASAARTYLNHFGVAVGAKVGVFTAHDSAYEAAFDLKRAGVAIAAIVDCRDRPGEAVLAEARKLGIEVLTGHSVTNTAGKLRVSSMTVARNGSNAGRRINIDALLVSAGWTPSIHLFSQSRGKVKFDAEHQRFLPGTYAQESVSVGACNGTDALQATIDEAIAAGEDMARAAGATAGGKVTVNAQSTFEWTGGMIGAGEGAGPDTTVKAFIDFQHDVCAKDIRLAVREGMHSIEHIKRFTTNGMASDQGKLSNMHGLAIAADALGKEIPKVGLTTFRAPYTPVTFGTLINHSRGKLFDPARKTPIHPWAEAHGAEFEDVGNWKRAWFFPKAGETMHQAVDRECKTVRNVAGVFDASTLGKIEVVGPDAAEFLNLIYTNAWDSLKPGRCRYGIMLREDGFVYDDGVVGRLAEDRFHVTTTTGGAPRVLHHMEDYLQTEFPHLKVWLTSATEQWAVIAVQGPKAREIIAPLVEGIDISNEAFPHMSVAEGKICGVPTRLFRMSFTGELGFEINVPADYGQAIWEAVWARAEPMGACAYGTETMHVLRAEKGYIIVGQDTDGTVTPDDASLNWAVSKKKSDFVGIRGLKRPDLVKDGRKQLVGLVTKDPKTVLEEGAQIVADPNEPKPMTMLGHVTSSYWSENCGRSIAFALVAGGRARTGQTLYVPMPDKTIAVEVTDMVFFDKEGGRIHG</sequence>
<dbReference type="SUPFAM" id="SSF103025">
    <property type="entry name" value="Folate-binding domain"/>
    <property type="match status" value="1"/>
</dbReference>
<gene>
    <name evidence="7" type="ORF">MRS75_00795</name>
</gene>
<dbReference type="PRINTS" id="PR00411">
    <property type="entry name" value="PNDRDTASEI"/>
</dbReference>
<protein>
    <submittedName>
        <fullName evidence="7">Sarcosine oxidase subunit alpha</fullName>
    </submittedName>
</protein>
<keyword evidence="2" id="KW-0560">Oxidoreductase</keyword>
<name>A0AAE3QBL3_9HYPH</name>
<evidence type="ECO:0000256" key="2">
    <source>
        <dbReference type="ARBA" id="ARBA00023002"/>
    </source>
</evidence>
<comment type="similarity">
    <text evidence="1">Belongs to the GcvT family.</text>
</comment>
<keyword evidence="8" id="KW-1185">Reference proteome</keyword>
<dbReference type="Proteomes" id="UP001161580">
    <property type="component" value="Unassembled WGS sequence"/>
</dbReference>
<evidence type="ECO:0000256" key="1">
    <source>
        <dbReference type="ARBA" id="ARBA00008609"/>
    </source>
</evidence>
<dbReference type="SUPFAM" id="SSF51905">
    <property type="entry name" value="FAD/NAD(P)-binding domain"/>
    <property type="match status" value="1"/>
</dbReference>
<dbReference type="Gene3D" id="3.30.1360.120">
    <property type="entry name" value="Probable tRNA modification gtpase trme, domain 1"/>
    <property type="match status" value="1"/>
</dbReference>
<dbReference type="PANTHER" id="PTHR43757:SF2">
    <property type="entry name" value="AMINOMETHYLTRANSFERASE, MITOCHONDRIAL"/>
    <property type="match status" value="1"/>
</dbReference>
<evidence type="ECO:0000259" key="3">
    <source>
        <dbReference type="Pfam" id="PF01571"/>
    </source>
</evidence>
<dbReference type="Pfam" id="PF08669">
    <property type="entry name" value="GCV_T_C"/>
    <property type="match status" value="1"/>
</dbReference>
<dbReference type="PIRSF" id="PIRSF037980">
    <property type="entry name" value="SoxA"/>
    <property type="match status" value="1"/>
</dbReference>
<proteinExistence type="inferred from homology"/>
<dbReference type="InterPro" id="IPR041854">
    <property type="entry name" value="BFD-like_2Fe2S-bd_dom_sf"/>
</dbReference>
<dbReference type="Pfam" id="PF01571">
    <property type="entry name" value="GCV_T"/>
    <property type="match status" value="1"/>
</dbReference>
<dbReference type="InterPro" id="IPR027266">
    <property type="entry name" value="TrmE/GcvT-like"/>
</dbReference>
<evidence type="ECO:0000313" key="8">
    <source>
        <dbReference type="Proteomes" id="UP001161580"/>
    </source>
</evidence>
<evidence type="ECO:0000259" key="5">
    <source>
        <dbReference type="Pfam" id="PF08669"/>
    </source>
</evidence>
<dbReference type="SUPFAM" id="SSF101790">
    <property type="entry name" value="Aminomethyltransferase beta-barrel domain"/>
    <property type="match status" value="1"/>
</dbReference>
<feature type="domain" description="GCVT N-terminal" evidence="3">
    <location>
        <begin position="613"/>
        <end position="884"/>
    </location>
</feature>
<dbReference type="InterPro" id="IPR036188">
    <property type="entry name" value="FAD/NAD-bd_sf"/>
</dbReference>
<dbReference type="PANTHER" id="PTHR43757">
    <property type="entry name" value="AMINOMETHYLTRANSFERASE"/>
    <property type="match status" value="1"/>
</dbReference>
<dbReference type="InterPro" id="IPR029043">
    <property type="entry name" value="GcvT/YgfZ_C"/>
</dbReference>
<comment type="caution">
    <text evidence="7">The sequence shown here is derived from an EMBL/GenBank/DDBJ whole genome shotgun (WGS) entry which is preliminary data.</text>
</comment>
<dbReference type="Gene3D" id="3.10.20.440">
    <property type="entry name" value="2Fe-2S iron-sulphur cluster binding domain, sarcosine oxidase, alpha subunit, N-terminal domain"/>
    <property type="match status" value="1"/>
</dbReference>
<dbReference type="PRINTS" id="PR00368">
    <property type="entry name" value="FADPNR"/>
</dbReference>
<dbReference type="Pfam" id="PF17806">
    <property type="entry name" value="SO_alpha_A3"/>
    <property type="match status" value="1"/>
</dbReference>
<dbReference type="GO" id="GO:0008115">
    <property type="term" value="F:sarcosine oxidase activity"/>
    <property type="evidence" value="ECO:0007669"/>
    <property type="project" value="InterPro"/>
</dbReference>
<dbReference type="Pfam" id="PF13510">
    <property type="entry name" value="Fer2_4"/>
    <property type="match status" value="1"/>
</dbReference>
<organism evidence="7 8">
    <name type="scientific">Ferirhizobium litorale</name>
    <dbReference type="NCBI Taxonomy" id="2927786"/>
    <lineage>
        <taxon>Bacteria</taxon>
        <taxon>Pseudomonadati</taxon>
        <taxon>Pseudomonadota</taxon>
        <taxon>Alphaproteobacteria</taxon>
        <taxon>Hyphomicrobiales</taxon>
        <taxon>Rhizobiaceae</taxon>
        <taxon>Ferirhizobium</taxon>
    </lineage>
</organism>
<evidence type="ECO:0000259" key="6">
    <source>
        <dbReference type="Pfam" id="PF17806"/>
    </source>
</evidence>
<feature type="domain" description="Aminomethyltransferase C-terminal" evidence="5">
    <location>
        <begin position="904"/>
        <end position="989"/>
    </location>
</feature>
<dbReference type="InterPro" id="IPR013977">
    <property type="entry name" value="GcvT_C"/>
</dbReference>
<dbReference type="EMBL" id="JALDYZ010000001">
    <property type="protein sequence ID" value="MDI7920615.1"/>
    <property type="molecule type" value="Genomic_DNA"/>
</dbReference>
<feature type="domain" description="FAD/NAD(P)-binding" evidence="4">
    <location>
        <begin position="172"/>
        <end position="446"/>
    </location>
</feature>
<evidence type="ECO:0000313" key="7">
    <source>
        <dbReference type="EMBL" id="MDI7920615.1"/>
    </source>
</evidence>